<reference evidence="7 8" key="1">
    <citation type="submission" date="2021-06" db="EMBL/GenBank/DDBJ databases">
        <title>Caerostris darwini draft genome.</title>
        <authorList>
            <person name="Kono N."/>
            <person name="Arakawa K."/>
        </authorList>
    </citation>
    <scope>NUCLEOTIDE SEQUENCE [LARGE SCALE GENOMIC DNA]</scope>
</reference>
<proteinExistence type="inferred from homology"/>
<evidence type="ECO:0000256" key="4">
    <source>
        <dbReference type="ARBA" id="ARBA00023242"/>
    </source>
</evidence>
<evidence type="ECO:0000256" key="5">
    <source>
        <dbReference type="SAM" id="MobiDB-lite"/>
    </source>
</evidence>
<dbReference type="Pfam" id="PF22891">
    <property type="entry name" value="KH_PNO1_2nd"/>
    <property type="match status" value="1"/>
</dbReference>
<gene>
    <name evidence="7" type="ORF">CDAR_104991</name>
</gene>
<dbReference type="CDD" id="cd22392">
    <property type="entry name" value="KH-I_PNO1_rpt2"/>
    <property type="match status" value="1"/>
</dbReference>
<dbReference type="Gene3D" id="3.30.1370.10">
    <property type="entry name" value="K Homology domain, type 1"/>
    <property type="match status" value="1"/>
</dbReference>
<keyword evidence="8" id="KW-1185">Reference proteome</keyword>
<accession>A0AAV4V5V0</accession>
<evidence type="ECO:0000256" key="3">
    <source>
        <dbReference type="ARBA" id="ARBA00022884"/>
    </source>
</evidence>
<dbReference type="InterPro" id="IPR055211">
    <property type="entry name" value="KH_PNO1_2nd"/>
</dbReference>
<keyword evidence="3" id="KW-0694">RNA-binding</keyword>
<dbReference type="GO" id="GO:0003723">
    <property type="term" value="F:RNA binding"/>
    <property type="evidence" value="ECO:0007669"/>
    <property type="project" value="UniProtKB-KW"/>
</dbReference>
<evidence type="ECO:0000313" key="7">
    <source>
        <dbReference type="EMBL" id="GIY65315.1"/>
    </source>
</evidence>
<dbReference type="CDD" id="cd22391">
    <property type="entry name" value="KH-I_PNO1_rpt1"/>
    <property type="match status" value="1"/>
</dbReference>
<sequence length="216" mass="24397">MKKSKKRKSDNMEIDAEDKNSRPHFPPAKKASMEAGVEMRKIPIPPNRYTPLKEDWKKIFPIIVEHLNLQTRFNLKSKIVEIRTCKETKDISALQKAADFVRAYALGFEVDDALALVRLDELFLESFDVKDVKTLHGDHLSRAIGRLVGKNGKTKFSIENATKTRIVVADSKIHLLGSYQNIRAARTAMCNLILGSAPSKVYGNLRHVANRLSESL</sequence>
<evidence type="ECO:0000256" key="1">
    <source>
        <dbReference type="ARBA" id="ARBA00004604"/>
    </source>
</evidence>
<dbReference type="PANTHER" id="PTHR12826">
    <property type="entry name" value="RIBONUCLEASE Y"/>
    <property type="match status" value="1"/>
</dbReference>
<feature type="domain" description="K Homology" evidence="6">
    <location>
        <begin position="129"/>
        <end position="194"/>
    </location>
</feature>
<dbReference type="PANTHER" id="PTHR12826:SF13">
    <property type="entry name" value="RNA-BINDING PROTEIN PNO1"/>
    <property type="match status" value="1"/>
</dbReference>
<feature type="region of interest" description="Disordered" evidence="5">
    <location>
        <begin position="1"/>
        <end position="32"/>
    </location>
</feature>
<dbReference type="Proteomes" id="UP001054837">
    <property type="component" value="Unassembled WGS sequence"/>
</dbReference>
<evidence type="ECO:0000259" key="6">
    <source>
        <dbReference type="SMART" id="SM00322"/>
    </source>
</evidence>
<dbReference type="AlphaFoldDB" id="A0AAV4V5V0"/>
<keyword evidence="4" id="KW-0539">Nucleus</keyword>
<evidence type="ECO:0000256" key="2">
    <source>
        <dbReference type="ARBA" id="ARBA00007515"/>
    </source>
</evidence>
<protein>
    <submittedName>
        <fullName evidence="7">RNA-binding protein pno1</fullName>
    </submittedName>
</protein>
<organism evidence="7 8">
    <name type="scientific">Caerostris darwini</name>
    <dbReference type="NCBI Taxonomy" id="1538125"/>
    <lineage>
        <taxon>Eukaryota</taxon>
        <taxon>Metazoa</taxon>
        <taxon>Ecdysozoa</taxon>
        <taxon>Arthropoda</taxon>
        <taxon>Chelicerata</taxon>
        <taxon>Arachnida</taxon>
        <taxon>Araneae</taxon>
        <taxon>Araneomorphae</taxon>
        <taxon>Entelegynae</taxon>
        <taxon>Araneoidea</taxon>
        <taxon>Araneidae</taxon>
        <taxon>Caerostris</taxon>
    </lineage>
</organism>
<name>A0AAV4V5V0_9ARAC</name>
<dbReference type="GO" id="GO:0005730">
    <property type="term" value="C:nucleolus"/>
    <property type="evidence" value="ECO:0007669"/>
    <property type="project" value="UniProtKB-SubCell"/>
</dbReference>
<dbReference type="SUPFAM" id="SSF54791">
    <property type="entry name" value="Eukaryotic type KH-domain (KH-domain type I)"/>
    <property type="match status" value="1"/>
</dbReference>
<dbReference type="SMART" id="SM00322">
    <property type="entry name" value="KH"/>
    <property type="match status" value="1"/>
</dbReference>
<dbReference type="InterPro" id="IPR036612">
    <property type="entry name" value="KH_dom_type_1_sf"/>
</dbReference>
<evidence type="ECO:0000313" key="8">
    <source>
        <dbReference type="Proteomes" id="UP001054837"/>
    </source>
</evidence>
<dbReference type="EMBL" id="BPLQ01012409">
    <property type="protein sequence ID" value="GIY65315.1"/>
    <property type="molecule type" value="Genomic_DNA"/>
</dbReference>
<comment type="caution">
    <text evidence="7">The sequence shown here is derived from an EMBL/GenBank/DDBJ whole genome shotgun (WGS) entry which is preliminary data.</text>
</comment>
<dbReference type="InterPro" id="IPR055212">
    <property type="entry name" value="KH-I_PNO1_first"/>
</dbReference>
<comment type="similarity">
    <text evidence="2">Belongs to the PNO1 family.</text>
</comment>
<comment type="subcellular location">
    <subcellularLocation>
        <location evidence="1">Nucleus</location>
        <location evidence="1">Nucleolus</location>
    </subcellularLocation>
</comment>
<dbReference type="InterPro" id="IPR004087">
    <property type="entry name" value="KH_dom"/>
</dbReference>
<dbReference type="FunFam" id="3.30.1370.10:FF:000048">
    <property type="entry name" value="RNA-binding protein PNO1 isoform X2"/>
    <property type="match status" value="1"/>
</dbReference>
<dbReference type="FunFam" id="3.30.1370.10:FF:000009">
    <property type="entry name" value="RNA-binding protein PNO1"/>
    <property type="match status" value="1"/>
</dbReference>